<dbReference type="InterPro" id="IPR038988">
    <property type="entry name" value="Sas4"/>
</dbReference>
<dbReference type="GO" id="GO:0033255">
    <property type="term" value="C:SAS acetyltransferase complex"/>
    <property type="evidence" value="ECO:0007669"/>
    <property type="project" value="InterPro"/>
</dbReference>
<feature type="compositionally biased region" description="Polar residues" evidence="1">
    <location>
        <begin position="227"/>
        <end position="236"/>
    </location>
</feature>
<dbReference type="PANTHER" id="PTHR38422:SF1">
    <property type="entry name" value="SOMETHING ABOUT SILENCING PROTEIN 4"/>
    <property type="match status" value="1"/>
</dbReference>
<feature type="region of interest" description="Disordered" evidence="1">
    <location>
        <begin position="1"/>
        <end position="20"/>
    </location>
</feature>
<evidence type="ECO:0000313" key="4">
    <source>
        <dbReference type="Proteomes" id="UP001303647"/>
    </source>
</evidence>
<feature type="domain" description="Something about silencing protein 4" evidence="2">
    <location>
        <begin position="292"/>
        <end position="386"/>
    </location>
</feature>
<reference evidence="3" key="1">
    <citation type="journal article" date="2023" name="Mol. Phylogenet. Evol.">
        <title>Genome-scale phylogeny and comparative genomics of the fungal order Sordariales.</title>
        <authorList>
            <person name="Hensen N."/>
            <person name="Bonometti L."/>
            <person name="Westerberg I."/>
            <person name="Brannstrom I.O."/>
            <person name="Guillou S."/>
            <person name="Cros-Aarteil S."/>
            <person name="Calhoun S."/>
            <person name="Haridas S."/>
            <person name="Kuo A."/>
            <person name="Mondo S."/>
            <person name="Pangilinan J."/>
            <person name="Riley R."/>
            <person name="LaButti K."/>
            <person name="Andreopoulos B."/>
            <person name="Lipzen A."/>
            <person name="Chen C."/>
            <person name="Yan M."/>
            <person name="Daum C."/>
            <person name="Ng V."/>
            <person name="Clum A."/>
            <person name="Steindorff A."/>
            <person name="Ohm R.A."/>
            <person name="Martin F."/>
            <person name="Silar P."/>
            <person name="Natvig D.O."/>
            <person name="Lalanne C."/>
            <person name="Gautier V."/>
            <person name="Ament-Velasquez S.L."/>
            <person name="Kruys A."/>
            <person name="Hutchinson M.I."/>
            <person name="Powell A.J."/>
            <person name="Barry K."/>
            <person name="Miller A.N."/>
            <person name="Grigoriev I.V."/>
            <person name="Debuchy R."/>
            <person name="Gladieux P."/>
            <person name="Hiltunen Thoren M."/>
            <person name="Johannesson H."/>
        </authorList>
    </citation>
    <scope>NUCLEOTIDE SEQUENCE</scope>
    <source>
        <strain evidence="3">CBS 359.72</strain>
    </source>
</reference>
<dbReference type="PANTHER" id="PTHR38422">
    <property type="entry name" value="SOMETHING ABOUT SILENCING PROTEIN 4"/>
    <property type="match status" value="1"/>
</dbReference>
<reference evidence="3" key="2">
    <citation type="submission" date="2023-05" db="EMBL/GenBank/DDBJ databases">
        <authorList>
            <consortium name="Lawrence Berkeley National Laboratory"/>
            <person name="Steindorff A."/>
            <person name="Hensen N."/>
            <person name="Bonometti L."/>
            <person name="Westerberg I."/>
            <person name="Brannstrom I.O."/>
            <person name="Guillou S."/>
            <person name="Cros-Aarteil S."/>
            <person name="Calhoun S."/>
            <person name="Haridas S."/>
            <person name="Kuo A."/>
            <person name="Mondo S."/>
            <person name="Pangilinan J."/>
            <person name="Riley R."/>
            <person name="Labutti K."/>
            <person name="Andreopoulos B."/>
            <person name="Lipzen A."/>
            <person name="Chen C."/>
            <person name="Yanf M."/>
            <person name="Daum C."/>
            <person name="Ng V."/>
            <person name="Clum A."/>
            <person name="Ohm R."/>
            <person name="Martin F."/>
            <person name="Silar P."/>
            <person name="Natvig D."/>
            <person name="Lalanne C."/>
            <person name="Gautier V."/>
            <person name="Ament-Velasquez S.L."/>
            <person name="Kruys A."/>
            <person name="Hutchinson M.I."/>
            <person name="Powell A.J."/>
            <person name="Barry K."/>
            <person name="Miller A.N."/>
            <person name="Grigoriev I.V."/>
            <person name="Debuchy R."/>
            <person name="Gladieux P."/>
            <person name="Thoren M.H."/>
            <person name="Johannesson H."/>
        </authorList>
    </citation>
    <scope>NUCLEOTIDE SEQUENCE</scope>
    <source>
        <strain evidence="3">CBS 359.72</strain>
    </source>
</reference>
<feature type="compositionally biased region" description="Acidic residues" evidence="1">
    <location>
        <begin position="441"/>
        <end position="469"/>
    </location>
</feature>
<gene>
    <name evidence="3" type="ORF">C7999DRAFT_32731</name>
</gene>
<feature type="region of interest" description="Disordered" evidence="1">
    <location>
        <begin position="212"/>
        <end position="240"/>
    </location>
</feature>
<dbReference type="InterPro" id="IPR029184">
    <property type="entry name" value="Sas4_dom"/>
</dbReference>
<protein>
    <submittedName>
        <fullName evidence="3">Something about silencing, SAS, complex subunit 4-domain-containing protein</fullName>
    </submittedName>
</protein>
<feature type="region of interest" description="Disordered" evidence="1">
    <location>
        <begin position="383"/>
        <end position="544"/>
    </location>
</feature>
<feature type="compositionally biased region" description="Low complexity" evidence="1">
    <location>
        <begin position="497"/>
        <end position="512"/>
    </location>
</feature>
<feature type="region of interest" description="Disordered" evidence="1">
    <location>
        <begin position="83"/>
        <end position="171"/>
    </location>
</feature>
<feature type="compositionally biased region" description="Basic and acidic residues" evidence="1">
    <location>
        <begin position="33"/>
        <end position="52"/>
    </location>
</feature>
<dbReference type="Pfam" id="PF15460">
    <property type="entry name" value="SAS4"/>
    <property type="match status" value="1"/>
</dbReference>
<feature type="compositionally biased region" description="Acidic residues" evidence="1">
    <location>
        <begin position="400"/>
        <end position="412"/>
    </location>
</feature>
<comment type="caution">
    <text evidence="3">The sequence shown here is derived from an EMBL/GenBank/DDBJ whole genome shotgun (WGS) entry which is preliminary data.</text>
</comment>
<feature type="compositionally biased region" description="Polar residues" evidence="1">
    <location>
        <begin position="122"/>
        <end position="134"/>
    </location>
</feature>
<feature type="compositionally biased region" description="Basic and acidic residues" evidence="1">
    <location>
        <begin position="383"/>
        <end position="399"/>
    </location>
</feature>
<dbReference type="GO" id="GO:0004402">
    <property type="term" value="F:histone acetyltransferase activity"/>
    <property type="evidence" value="ECO:0007669"/>
    <property type="project" value="TreeGrafter"/>
</dbReference>
<feature type="compositionally biased region" description="Low complexity" evidence="1">
    <location>
        <begin position="522"/>
        <end position="534"/>
    </location>
</feature>
<dbReference type="EMBL" id="MU857665">
    <property type="protein sequence ID" value="KAK4246858.1"/>
    <property type="molecule type" value="Genomic_DNA"/>
</dbReference>
<feature type="compositionally biased region" description="Basic and acidic residues" evidence="1">
    <location>
        <begin position="137"/>
        <end position="151"/>
    </location>
</feature>
<accession>A0AAN7HN32</accession>
<sequence>MALTTSMTRSRRAEGVHLPTSKVATAHRLLSNAKDHYAPRPKRQLDPSEREFDNFVAKKPKFTTGIAVEIPARSSLHARFVKETADAKQAAPAPPPKPAIAAPKAPTSLRAPPANGTGPAHGNNSQQQHKQQPALTKHQEKVSNGLKHELNRLQPTAADTKEQGRKLRSQEATRFKSELSAYFPEYDEVIGNDPKETHLLNVDTPIIVIPDPSPPNNAFLQREQQHPSRLTASPSSRDYPVRSYADSLYTDLFDAQRIDFSFLNKPPPAGSSSNNNNNNNNNSSNGRPPEADPLPDSLFCPAHKKAERMERSIRNTEKGRAQHEKDQIIRLLDGLQGHDWLRVMGVSGVTESKRRTFEPARQHFIRGCESILGKFKRWAREEKRRRVEMMERRAAAHEDREDEGSASADDDDGRSGGEGCEDDDEAHEERKGMEAKGAGAGDEEEDDDEEGEEEVEGEPPDQEGGDSDVDASIAKQLREEALAAAAKRRGKVKGKGKAAAAAAGGRASASKRGATEKKTARGRAAIAAAASRSTADPEEPQEPPKIFTSFFEKRYQRDAALSRNRRKGRNVLAWGQPVPDMVEAEFQLPAELCDEETLRAHARKKRRDKRVRK</sequence>
<evidence type="ECO:0000256" key="1">
    <source>
        <dbReference type="SAM" id="MobiDB-lite"/>
    </source>
</evidence>
<evidence type="ECO:0000313" key="3">
    <source>
        <dbReference type="EMBL" id="KAK4246858.1"/>
    </source>
</evidence>
<organism evidence="3 4">
    <name type="scientific">Corynascus novoguineensis</name>
    <dbReference type="NCBI Taxonomy" id="1126955"/>
    <lineage>
        <taxon>Eukaryota</taxon>
        <taxon>Fungi</taxon>
        <taxon>Dikarya</taxon>
        <taxon>Ascomycota</taxon>
        <taxon>Pezizomycotina</taxon>
        <taxon>Sordariomycetes</taxon>
        <taxon>Sordariomycetidae</taxon>
        <taxon>Sordariales</taxon>
        <taxon>Chaetomiaceae</taxon>
        <taxon>Corynascus</taxon>
    </lineage>
</organism>
<proteinExistence type="predicted"/>
<dbReference type="Proteomes" id="UP001303647">
    <property type="component" value="Unassembled WGS sequence"/>
</dbReference>
<evidence type="ECO:0000259" key="2">
    <source>
        <dbReference type="Pfam" id="PF15460"/>
    </source>
</evidence>
<keyword evidence="4" id="KW-1185">Reference proteome</keyword>
<feature type="compositionally biased region" description="Basic and acidic residues" evidence="1">
    <location>
        <begin position="159"/>
        <end position="171"/>
    </location>
</feature>
<feature type="compositionally biased region" description="Low complexity" evidence="1">
    <location>
        <begin position="271"/>
        <end position="285"/>
    </location>
</feature>
<feature type="region of interest" description="Disordered" evidence="1">
    <location>
        <begin position="263"/>
        <end position="298"/>
    </location>
</feature>
<feature type="region of interest" description="Disordered" evidence="1">
    <location>
        <begin position="30"/>
        <end position="52"/>
    </location>
</feature>
<dbReference type="AlphaFoldDB" id="A0AAN7HN32"/>
<feature type="compositionally biased region" description="Basic residues" evidence="1">
    <location>
        <begin position="486"/>
        <end position="496"/>
    </location>
</feature>
<name>A0AAN7HN32_9PEZI</name>